<feature type="region of interest" description="Disordered" evidence="1">
    <location>
        <begin position="1"/>
        <end position="27"/>
    </location>
</feature>
<proteinExistence type="predicted"/>
<sequence length="42" mass="4542">MEPTGNSTVSSDRKPIKKTVASSATAKPNGEVHCFFRNCDET</sequence>
<reference evidence="2" key="1">
    <citation type="submission" date="2018-11" db="EMBL/GenBank/DDBJ databases">
        <authorList>
            <consortium name="Genoscope - CEA"/>
            <person name="William W."/>
        </authorList>
    </citation>
    <scope>NUCLEOTIDE SEQUENCE</scope>
</reference>
<evidence type="ECO:0000313" key="2">
    <source>
        <dbReference type="EMBL" id="VDD56204.1"/>
    </source>
</evidence>
<gene>
    <name evidence="2" type="ORF">BOLC8T49433H</name>
</gene>
<organism evidence="2">
    <name type="scientific">Brassica oleracea</name>
    <name type="common">Wild cabbage</name>
    <dbReference type="NCBI Taxonomy" id="3712"/>
    <lineage>
        <taxon>Eukaryota</taxon>
        <taxon>Viridiplantae</taxon>
        <taxon>Streptophyta</taxon>
        <taxon>Embryophyta</taxon>
        <taxon>Tracheophyta</taxon>
        <taxon>Spermatophyta</taxon>
        <taxon>Magnoliopsida</taxon>
        <taxon>eudicotyledons</taxon>
        <taxon>Gunneridae</taxon>
        <taxon>Pentapetalae</taxon>
        <taxon>rosids</taxon>
        <taxon>malvids</taxon>
        <taxon>Brassicales</taxon>
        <taxon>Brassicaceae</taxon>
        <taxon>Brassiceae</taxon>
        <taxon>Brassica</taxon>
    </lineage>
</organism>
<feature type="compositionally biased region" description="Polar residues" evidence="1">
    <location>
        <begin position="1"/>
        <end position="10"/>
    </location>
</feature>
<name>A0A3P6GA76_BRAOL</name>
<accession>A0A3P6GA76</accession>
<dbReference type="EMBL" id="LR031879">
    <property type="protein sequence ID" value="VDD56204.1"/>
    <property type="molecule type" value="Genomic_DNA"/>
</dbReference>
<protein>
    <submittedName>
        <fullName evidence="2">Uncharacterized protein</fullName>
    </submittedName>
</protein>
<evidence type="ECO:0000256" key="1">
    <source>
        <dbReference type="SAM" id="MobiDB-lite"/>
    </source>
</evidence>
<dbReference type="AlphaFoldDB" id="A0A3P6GA76"/>